<name>A0A3P7P4R6_DIBLA</name>
<organism evidence="2 3">
    <name type="scientific">Dibothriocephalus latus</name>
    <name type="common">Fish tapeworm</name>
    <name type="synonym">Diphyllobothrium latum</name>
    <dbReference type="NCBI Taxonomy" id="60516"/>
    <lineage>
        <taxon>Eukaryota</taxon>
        <taxon>Metazoa</taxon>
        <taxon>Spiralia</taxon>
        <taxon>Lophotrochozoa</taxon>
        <taxon>Platyhelminthes</taxon>
        <taxon>Cestoda</taxon>
        <taxon>Eucestoda</taxon>
        <taxon>Diphyllobothriidea</taxon>
        <taxon>Diphyllobothriidae</taxon>
        <taxon>Dibothriocephalus</taxon>
    </lineage>
</organism>
<proteinExistence type="predicted"/>
<feature type="region of interest" description="Disordered" evidence="1">
    <location>
        <begin position="112"/>
        <end position="169"/>
    </location>
</feature>
<sequence>MANMQELLQQTIVAMEKLTVSRPTHEPPKEQMRAPIPKVQAAIVDHVDTVDPNSNPLDVDNKEATVSSAKTKATIKNDKSVPKPTVKTPTIAVPGLASTLIDSSKVRAGEASALASSSSRPPEAKVAKTVPQDSGQDRDHGLVPQGSQEATSDSLDGQAVTPSSPSSRLTATNVAKTVCKGPRHQQDREYCLVVQGLQEAISDGSNDQDDPDLVSSSDVLSHLFSPGEEFEFLKSFRIGKRPADTADVPRRDR</sequence>
<dbReference type="EMBL" id="UYRU01061833">
    <property type="protein sequence ID" value="VDN15232.1"/>
    <property type="molecule type" value="Genomic_DNA"/>
</dbReference>
<dbReference type="OrthoDB" id="6778856at2759"/>
<protein>
    <submittedName>
        <fullName evidence="2">Uncharacterized protein</fullName>
    </submittedName>
</protein>
<dbReference type="AlphaFoldDB" id="A0A3P7P4R6"/>
<keyword evidence="3" id="KW-1185">Reference proteome</keyword>
<dbReference type="Proteomes" id="UP000281553">
    <property type="component" value="Unassembled WGS sequence"/>
</dbReference>
<evidence type="ECO:0000313" key="2">
    <source>
        <dbReference type="EMBL" id="VDN15232.1"/>
    </source>
</evidence>
<gene>
    <name evidence="2" type="ORF">DILT_LOCUS11063</name>
</gene>
<feature type="compositionally biased region" description="Polar residues" evidence="1">
    <location>
        <begin position="145"/>
        <end position="169"/>
    </location>
</feature>
<feature type="region of interest" description="Disordered" evidence="1">
    <location>
        <begin position="65"/>
        <end position="89"/>
    </location>
</feature>
<evidence type="ECO:0000313" key="3">
    <source>
        <dbReference type="Proteomes" id="UP000281553"/>
    </source>
</evidence>
<accession>A0A3P7P4R6</accession>
<evidence type="ECO:0000256" key="1">
    <source>
        <dbReference type="SAM" id="MobiDB-lite"/>
    </source>
</evidence>
<reference evidence="2 3" key="1">
    <citation type="submission" date="2018-11" db="EMBL/GenBank/DDBJ databases">
        <authorList>
            <consortium name="Pathogen Informatics"/>
        </authorList>
    </citation>
    <scope>NUCLEOTIDE SEQUENCE [LARGE SCALE GENOMIC DNA]</scope>
</reference>
<feature type="compositionally biased region" description="Low complexity" evidence="1">
    <location>
        <begin position="112"/>
        <end position="121"/>
    </location>
</feature>